<comment type="caution">
    <text evidence="1">The sequence shown here is derived from an EMBL/GenBank/DDBJ whole genome shotgun (WGS) entry which is preliminary data.</text>
</comment>
<protein>
    <submittedName>
        <fullName evidence="1">Uncharacterized protein</fullName>
    </submittedName>
</protein>
<evidence type="ECO:0000313" key="2">
    <source>
        <dbReference type="Proteomes" id="UP000824120"/>
    </source>
</evidence>
<reference evidence="1 2" key="1">
    <citation type="submission" date="2020-09" db="EMBL/GenBank/DDBJ databases">
        <title>De no assembly of potato wild relative species, Solanum commersonii.</title>
        <authorList>
            <person name="Cho K."/>
        </authorList>
    </citation>
    <scope>NUCLEOTIDE SEQUENCE [LARGE SCALE GENOMIC DNA]</scope>
    <source>
        <strain evidence="1">LZ3.2</strain>
        <tissue evidence="1">Leaf</tissue>
    </source>
</reference>
<organism evidence="1 2">
    <name type="scientific">Solanum commersonii</name>
    <name type="common">Commerson's wild potato</name>
    <name type="synonym">Commerson's nightshade</name>
    <dbReference type="NCBI Taxonomy" id="4109"/>
    <lineage>
        <taxon>Eukaryota</taxon>
        <taxon>Viridiplantae</taxon>
        <taxon>Streptophyta</taxon>
        <taxon>Embryophyta</taxon>
        <taxon>Tracheophyta</taxon>
        <taxon>Spermatophyta</taxon>
        <taxon>Magnoliopsida</taxon>
        <taxon>eudicotyledons</taxon>
        <taxon>Gunneridae</taxon>
        <taxon>Pentapetalae</taxon>
        <taxon>asterids</taxon>
        <taxon>lamiids</taxon>
        <taxon>Solanales</taxon>
        <taxon>Solanaceae</taxon>
        <taxon>Solanoideae</taxon>
        <taxon>Solaneae</taxon>
        <taxon>Solanum</taxon>
    </lineage>
</organism>
<sequence>MASLVETKRLSLIEICSTYKAMQNPDYGKANLFLSASVVLTLLQLSVQESNILYILATPNLEHQSS</sequence>
<evidence type="ECO:0000313" key="1">
    <source>
        <dbReference type="EMBL" id="KAG5576576.1"/>
    </source>
</evidence>
<proteinExistence type="predicted"/>
<name>A0A9J5WNH2_SOLCO</name>
<gene>
    <name evidence="1" type="ORF">H5410_056710</name>
</gene>
<dbReference type="AlphaFoldDB" id="A0A9J5WNH2"/>
<accession>A0A9J5WNH2</accession>
<dbReference type="EMBL" id="JACXVP010000011">
    <property type="protein sequence ID" value="KAG5576576.1"/>
    <property type="molecule type" value="Genomic_DNA"/>
</dbReference>
<dbReference type="Proteomes" id="UP000824120">
    <property type="component" value="Chromosome 11"/>
</dbReference>
<keyword evidence="2" id="KW-1185">Reference proteome</keyword>